<keyword evidence="4" id="KW-1185">Reference proteome</keyword>
<dbReference type="Gene3D" id="3.40.50.300">
    <property type="entry name" value="P-loop containing nucleotide triphosphate hydrolases"/>
    <property type="match status" value="1"/>
</dbReference>
<gene>
    <name evidence="3" type="ORF">FDA94_28450</name>
</gene>
<name>A0A4U3MB93_9ACTN</name>
<accession>A0A4U3MB93</accession>
<proteinExistence type="predicted"/>
<reference evidence="3 4" key="1">
    <citation type="submission" date="2019-04" db="EMBL/GenBank/DDBJ databases">
        <title>Herbidospora sp. NEAU-GS14.nov., a novel actinomycete isolated from soil.</title>
        <authorList>
            <person name="Han L."/>
        </authorList>
    </citation>
    <scope>NUCLEOTIDE SEQUENCE [LARGE SCALE GENOMIC DNA]</scope>
    <source>
        <strain evidence="3 4">NEAU-GS14</strain>
    </source>
</reference>
<dbReference type="PANTHER" id="PTHR22674">
    <property type="entry name" value="NTPASE, KAP FAMILY P-LOOP DOMAIN-CONTAINING 1"/>
    <property type="match status" value="1"/>
</dbReference>
<dbReference type="AlphaFoldDB" id="A0A4U3MB93"/>
<dbReference type="PANTHER" id="PTHR22674:SF6">
    <property type="entry name" value="NTPASE KAP FAMILY P-LOOP DOMAIN-CONTAINING PROTEIN 1"/>
    <property type="match status" value="1"/>
</dbReference>
<dbReference type="InterPro" id="IPR052754">
    <property type="entry name" value="NTPase_KAP_P-loop"/>
</dbReference>
<feature type="transmembrane region" description="Helical" evidence="1">
    <location>
        <begin position="529"/>
        <end position="553"/>
    </location>
</feature>
<dbReference type="SUPFAM" id="SSF52540">
    <property type="entry name" value="P-loop containing nucleoside triphosphate hydrolases"/>
    <property type="match status" value="1"/>
</dbReference>
<protein>
    <recommendedName>
        <fullName evidence="2">KAP NTPase domain-containing protein</fullName>
    </recommendedName>
</protein>
<dbReference type="InterPro" id="IPR011646">
    <property type="entry name" value="KAP_P-loop"/>
</dbReference>
<evidence type="ECO:0000313" key="4">
    <source>
        <dbReference type="Proteomes" id="UP000308705"/>
    </source>
</evidence>
<dbReference type="OrthoDB" id="88903at2"/>
<comment type="caution">
    <text evidence="3">The sequence shown here is derived from an EMBL/GenBank/DDBJ whole genome shotgun (WGS) entry which is preliminary data.</text>
</comment>
<feature type="domain" description="KAP NTPase" evidence="2">
    <location>
        <begin position="352"/>
        <end position="847"/>
    </location>
</feature>
<dbReference type="InterPro" id="IPR027417">
    <property type="entry name" value="P-loop_NTPase"/>
</dbReference>
<evidence type="ECO:0000313" key="3">
    <source>
        <dbReference type="EMBL" id="TKK84876.1"/>
    </source>
</evidence>
<keyword evidence="1" id="KW-0472">Membrane</keyword>
<keyword evidence="1" id="KW-1133">Transmembrane helix</keyword>
<dbReference type="EMBL" id="SZQA01000032">
    <property type="protein sequence ID" value="TKK84876.1"/>
    <property type="molecule type" value="Genomic_DNA"/>
</dbReference>
<keyword evidence="1" id="KW-0812">Transmembrane</keyword>
<dbReference type="RefSeq" id="WP_137250139.1">
    <property type="nucleotide sequence ID" value="NZ_SZQA01000032.1"/>
</dbReference>
<dbReference type="Pfam" id="PF07693">
    <property type="entry name" value="KAP_NTPase"/>
    <property type="match status" value="1"/>
</dbReference>
<feature type="transmembrane region" description="Helical" evidence="1">
    <location>
        <begin position="559"/>
        <end position="580"/>
    </location>
</feature>
<dbReference type="Proteomes" id="UP000308705">
    <property type="component" value="Unassembled WGS sequence"/>
</dbReference>
<sequence>MPLPPGDVLAPAITSRRALVFLDQDPPGRRLASALRSSGYAVETCPSGRRDHERLAAFLASGRPGDLLLVRWPSTATWSGADFATLVKRFGASVGETTASAVLMIVDFGWIGSASPDEQTVSALLTPPGIAAAALTTGLALGAEVRPGAPSLTEVVADGLLTFDADLGGDGVVSVADLLAHALAAFGEHAEFLPHLLTSPEALDVAVAVRGTVPGTLPTVFERAAAMLGGPRPKSAEQAVARIYDEHLSVEAQLLLRRGSLLSEGERLTGEVAEVLGGTRKGRTELAEWGLLGEPFSHPAVAVFGRARLDDDERATLPGALRRWRARRRATRPRARLTPDRWTVDDHLGHGVYAEAIAAFIRHAETRPPLTIGVKGPWGTGKTSLMRMIQEELDPGAPAGKARELRLPRSLPARPPARLIRLLARLWPGDRTSEGVTNAEVRALSKESEGEPAPVEAASGSWRPTVWFNPWMYQNDEQVWAGLAHEIITQITDRLPRAERERFWLRLNLARVDREAVRRRAYHLALMRLGPAVLGLVLTLLLSGASLLAAPLLPFLDGAAGALASGGTVAAVFAAAVRLARFLTESAESAFASLVRAPDPLSGDGPGYGARTGFLHLVQTDMGHVLDLVATSERPLVVFVDDLDRCSSGAVAQVIEAINLFLAGEFPNCVFVLAMEPEVVAAHVEVAYRDLAESMPAHLREDLGWRFLEKIVQLPLRVPLLDEDARLPEYVRALMDIPAQRRAPVAAPARPSVDLAMVARIERQIRGSGARVDTLDEAARAAQDTVAVAEGETSALGGLWAETRLAADRVFDDLYSDENAYRAIRGALPVLTASNPRELKRYVNVFRFYSFVTYRQRLAGERAASDAEVAKLAALTVRWPHLLSRLSGGTVLGNLEEAAHEGGRWDEALAGAGLEPGPRWDPLRVLLAAPPSVTDLARRLL</sequence>
<evidence type="ECO:0000259" key="2">
    <source>
        <dbReference type="Pfam" id="PF07693"/>
    </source>
</evidence>
<evidence type="ECO:0000256" key="1">
    <source>
        <dbReference type="SAM" id="Phobius"/>
    </source>
</evidence>
<organism evidence="3 4">
    <name type="scientific">Herbidospora galbida</name>
    <dbReference type="NCBI Taxonomy" id="2575442"/>
    <lineage>
        <taxon>Bacteria</taxon>
        <taxon>Bacillati</taxon>
        <taxon>Actinomycetota</taxon>
        <taxon>Actinomycetes</taxon>
        <taxon>Streptosporangiales</taxon>
        <taxon>Streptosporangiaceae</taxon>
        <taxon>Herbidospora</taxon>
    </lineage>
</organism>